<accession>A0ABN6NY08</accession>
<dbReference type="EMBL" id="AP025637">
    <property type="protein sequence ID" value="BDG70249.1"/>
    <property type="molecule type" value="Genomic_DNA"/>
</dbReference>
<evidence type="ECO:0000313" key="2">
    <source>
        <dbReference type="EMBL" id="BDG70249.1"/>
    </source>
</evidence>
<evidence type="ECO:0000313" key="3">
    <source>
        <dbReference type="Proteomes" id="UP000831327"/>
    </source>
</evidence>
<protein>
    <recommendedName>
        <fullName evidence="1">Putative adhesin Stv domain-containing protein</fullName>
    </recommendedName>
</protein>
<organism evidence="2 3">
    <name type="scientific">Roseomonas fluvialis</name>
    <dbReference type="NCBI Taxonomy" id="1750527"/>
    <lineage>
        <taxon>Bacteria</taxon>
        <taxon>Pseudomonadati</taxon>
        <taxon>Pseudomonadota</taxon>
        <taxon>Alphaproteobacteria</taxon>
        <taxon>Acetobacterales</taxon>
        <taxon>Roseomonadaceae</taxon>
        <taxon>Roseomonas</taxon>
    </lineage>
</organism>
<gene>
    <name evidence="2" type="ORF">Rmf_01780</name>
</gene>
<feature type="domain" description="Putative adhesin Stv" evidence="1">
    <location>
        <begin position="4"/>
        <end position="122"/>
    </location>
</feature>
<evidence type="ECO:0000259" key="1">
    <source>
        <dbReference type="Pfam" id="PF21527"/>
    </source>
</evidence>
<dbReference type="InterPro" id="IPR049002">
    <property type="entry name" value="Stv"/>
</dbReference>
<sequence>MADIYLCGHGEWKTNGVPSGFANVPARTTVHFYTPIGRFLSIDQAMAIMGKGPGALQPDQSVGAYRTVTDLALYPAPEMRVRFMTAALNAGATAVMVDHDSMLSDLLTEYAGHDVHWLACRVRFSGLDTTEGGFNDDYML</sequence>
<proteinExistence type="predicted"/>
<keyword evidence="3" id="KW-1185">Reference proteome</keyword>
<name>A0ABN6NY08_9PROT</name>
<dbReference type="Proteomes" id="UP000831327">
    <property type="component" value="Chromosome"/>
</dbReference>
<dbReference type="RefSeq" id="WP_244457590.1">
    <property type="nucleotide sequence ID" value="NZ_AP025637.1"/>
</dbReference>
<dbReference type="Pfam" id="PF21527">
    <property type="entry name" value="Stv"/>
    <property type="match status" value="1"/>
</dbReference>
<reference evidence="2 3" key="1">
    <citation type="journal article" date="2016" name="Microbes Environ.">
        <title>Phylogenetically diverse aerobic anoxygenic phototrophic bacteria isolated from epilithic biofilms in Tama river, Japan.</title>
        <authorList>
            <person name="Hirose S."/>
            <person name="Matsuura K."/>
            <person name="Haruta S."/>
        </authorList>
    </citation>
    <scope>NUCLEOTIDE SEQUENCE [LARGE SCALE GENOMIC DNA]</scope>
    <source>
        <strain evidence="2 3">S08</strain>
    </source>
</reference>